<accession>A0A9W3DT50</accession>
<evidence type="ECO:0000313" key="5">
    <source>
        <dbReference type="RefSeq" id="XP_056866947.1"/>
    </source>
</evidence>
<dbReference type="InterPro" id="IPR023393">
    <property type="entry name" value="START-like_dom_sf"/>
</dbReference>
<name>A0A9W3DT50_RAPSA</name>
<dbReference type="InterPro" id="IPR002913">
    <property type="entry name" value="START_lipid-bd_dom"/>
</dbReference>
<reference evidence="4 5" key="2">
    <citation type="submission" date="2025-04" db="UniProtKB">
        <authorList>
            <consortium name="RefSeq"/>
        </authorList>
    </citation>
    <scope>IDENTIFICATION</scope>
    <source>
        <tissue evidence="4 5">Leaf</tissue>
    </source>
</reference>
<keyword evidence="1" id="KW-0472">Membrane</keyword>
<dbReference type="GO" id="GO:0008289">
    <property type="term" value="F:lipid binding"/>
    <property type="evidence" value="ECO:0007669"/>
    <property type="project" value="InterPro"/>
</dbReference>
<feature type="domain" description="START" evidence="2">
    <location>
        <begin position="107"/>
        <end position="294"/>
    </location>
</feature>
<dbReference type="FunFam" id="3.30.530.20:FF:000027">
    <property type="entry name" value="StAR-related lipid transfer protein 7, mitochondrial"/>
    <property type="match status" value="1"/>
</dbReference>
<dbReference type="RefSeq" id="XP_056866947.1">
    <property type="nucleotide sequence ID" value="XM_057010967.1"/>
</dbReference>
<dbReference type="PROSITE" id="PS50848">
    <property type="entry name" value="START"/>
    <property type="match status" value="1"/>
</dbReference>
<evidence type="ECO:0000313" key="3">
    <source>
        <dbReference type="Proteomes" id="UP000504610"/>
    </source>
</evidence>
<gene>
    <name evidence="5" type="primary">LOC130494442</name>
    <name evidence="4" type="synonym">LOC108862771</name>
</gene>
<dbReference type="CDD" id="cd08870">
    <property type="entry name" value="START_STARD2_7-like"/>
    <property type="match status" value="1"/>
</dbReference>
<dbReference type="Proteomes" id="UP000504610">
    <property type="component" value="Chromosome 5"/>
</dbReference>
<dbReference type="InterPro" id="IPR051213">
    <property type="entry name" value="START_lipid_transfer"/>
</dbReference>
<dbReference type="AlphaFoldDB" id="A0A9W3DT50"/>
<dbReference type="PANTHER" id="PTHR19308">
    <property type="entry name" value="PHOSPHATIDYLCHOLINE TRANSFER PROTEIN"/>
    <property type="match status" value="1"/>
</dbReference>
<keyword evidence="1" id="KW-1133">Transmembrane helix</keyword>
<dbReference type="Pfam" id="PF01852">
    <property type="entry name" value="START"/>
    <property type="match status" value="1"/>
</dbReference>
<evidence type="ECO:0000256" key="1">
    <source>
        <dbReference type="SAM" id="Phobius"/>
    </source>
</evidence>
<dbReference type="GO" id="GO:0005737">
    <property type="term" value="C:cytoplasm"/>
    <property type="evidence" value="ECO:0007669"/>
    <property type="project" value="UniProtKB-ARBA"/>
</dbReference>
<dbReference type="RefSeq" id="XP_056853249.1">
    <property type="nucleotide sequence ID" value="XM_056997269.1"/>
</dbReference>
<dbReference type="SUPFAM" id="SSF55961">
    <property type="entry name" value="Bet v1-like"/>
    <property type="match status" value="1"/>
</dbReference>
<dbReference type="OrthoDB" id="5403181at2759"/>
<protein>
    <submittedName>
        <fullName evidence="4">Uncharacterized protein LOC108862771 isoform X1</fullName>
    </submittedName>
    <submittedName>
        <fullName evidence="5">Uncharacterized protein LOC130494442 isoform X2</fullName>
    </submittedName>
</protein>
<evidence type="ECO:0000313" key="4">
    <source>
        <dbReference type="RefSeq" id="XP_056853249.1"/>
    </source>
</evidence>
<proteinExistence type="predicted"/>
<keyword evidence="3" id="KW-1185">Reference proteome</keyword>
<dbReference type="PANTHER" id="PTHR19308:SF13">
    <property type="entry name" value="OS02G0468400 PROTEIN"/>
    <property type="match status" value="1"/>
</dbReference>
<dbReference type="Gene3D" id="3.30.530.20">
    <property type="match status" value="1"/>
</dbReference>
<evidence type="ECO:0000259" key="2">
    <source>
        <dbReference type="PROSITE" id="PS50848"/>
    </source>
</evidence>
<feature type="transmembrane region" description="Helical" evidence="1">
    <location>
        <begin position="30"/>
        <end position="50"/>
    </location>
</feature>
<reference evidence="3" key="1">
    <citation type="journal article" date="2019" name="Database">
        <title>The radish genome database (RadishGD): an integrated information resource for radish genomics.</title>
        <authorList>
            <person name="Yu H.J."/>
            <person name="Baek S."/>
            <person name="Lee Y.J."/>
            <person name="Cho A."/>
            <person name="Mun J.H."/>
        </authorList>
    </citation>
    <scope>NUCLEOTIDE SEQUENCE [LARGE SCALE GENOMIC DNA]</scope>
    <source>
        <strain evidence="3">cv. WK10039</strain>
    </source>
</reference>
<dbReference type="GeneID" id="130494442"/>
<sequence length="404" mass="45322">MNSGNVLSKLALCFSSSEVFFRRAYGDDGVFRYCSATIFALIFILLCQILRKVRFFSHVPSSSSSSSSSSAVSASQSLMSSQSRISTLVSDEDLKDLIEKLGERSDDTEIWEDVIQKSNPRVSYTAKCCKPQDGGPMKYLSTTVFEDCSPEVLRDFYMDNEYRKQWDKTVVEHEQLQVDSNSGIEIGRTIKKFPLLTPREYVLAWRLWEGKDKFYCFIKECDHNMVPQQRKYVRVSYFRSGWRIKKVPGRDACEIHMFHQEDAGLNVEMAKLAFSRGIWSYVCKMDSALRKYIAASHRPQGPTISAVSLMQKIPSELENQTDDITNSSGTIITGEGAKRKKLLTKPSKKQLAKGLLLVGGAVGSAVCLSRGHSALGAKVALAYFLTKLRKRGAQQSQTSQNVGI</sequence>
<organism evidence="3 5">
    <name type="scientific">Raphanus sativus</name>
    <name type="common">Radish</name>
    <name type="synonym">Raphanus raphanistrum var. sativus</name>
    <dbReference type="NCBI Taxonomy" id="3726"/>
    <lineage>
        <taxon>Eukaryota</taxon>
        <taxon>Viridiplantae</taxon>
        <taxon>Streptophyta</taxon>
        <taxon>Embryophyta</taxon>
        <taxon>Tracheophyta</taxon>
        <taxon>Spermatophyta</taxon>
        <taxon>Magnoliopsida</taxon>
        <taxon>eudicotyledons</taxon>
        <taxon>Gunneridae</taxon>
        <taxon>Pentapetalae</taxon>
        <taxon>rosids</taxon>
        <taxon>malvids</taxon>
        <taxon>Brassicales</taxon>
        <taxon>Brassicaceae</taxon>
        <taxon>Brassiceae</taxon>
        <taxon>Raphanus</taxon>
    </lineage>
</organism>
<keyword evidence="1" id="KW-0812">Transmembrane</keyword>